<proteinExistence type="predicted"/>
<dbReference type="Proteomes" id="UP000244867">
    <property type="component" value="Unassembled WGS sequence"/>
</dbReference>
<dbReference type="AlphaFoldDB" id="A0A2R7Z285"/>
<sequence>MTDTQIRDRLRGAVDDTTAPPAFAHVVLTRGRARRRRRYAAGALVAAAAIVAAATVVPAGGPLARDGEPASTYDDASARLAWARSLPAGPVPGLPFFGDDGLHAGEALVPLPASVNRTVPPRTVRDGWLVVVGQREDELAWAVLAADGALEPLPEETWAGGLGDVRAVVAPDGGRVALGRWMVDLATMAATPVPHVPGSDVQKGYYTQVRMVGFTAEGLVYEAAPFHQGIGTTWLLRDDGSTVRVEPPGGSHVRDGGPADLALRFDYADDDTDTCVTTFRLVGSVWTGQGSGCLGGYLGEALAVSDDARWLVTDDLPEVWDLREGRFARVDLPREVVEGWGDGWMGSLVWEDDDSVLLPVSDPDGEGATDAFDQSVQVVRCTLSTGACERAGDEQHVVVRTDGMSTTGVRFAQ</sequence>
<gene>
    <name evidence="2" type="ORF">C7S10_03085</name>
</gene>
<comment type="caution">
    <text evidence="2">The sequence shown here is derived from an EMBL/GenBank/DDBJ whole genome shotgun (WGS) entry which is preliminary data.</text>
</comment>
<name>A0A2R7Z285_9ACTN</name>
<keyword evidence="1" id="KW-1133">Transmembrane helix</keyword>
<dbReference type="OrthoDB" id="3778985at2"/>
<keyword evidence="1" id="KW-0472">Membrane</keyword>
<organism evidence="2 3">
    <name type="scientific">Nocardioides currus</name>
    <dbReference type="NCBI Taxonomy" id="2133958"/>
    <lineage>
        <taxon>Bacteria</taxon>
        <taxon>Bacillati</taxon>
        <taxon>Actinomycetota</taxon>
        <taxon>Actinomycetes</taxon>
        <taxon>Propionibacteriales</taxon>
        <taxon>Nocardioidaceae</taxon>
        <taxon>Nocardioides</taxon>
    </lineage>
</organism>
<reference evidence="2 3" key="1">
    <citation type="submission" date="2018-03" db="EMBL/GenBank/DDBJ databases">
        <authorList>
            <person name="Keele B.F."/>
        </authorList>
    </citation>
    <scope>NUCLEOTIDE SEQUENCE [LARGE SCALE GENOMIC DNA]</scope>
    <source>
        <strain evidence="2 3">IB-3</strain>
    </source>
</reference>
<dbReference type="RefSeq" id="WP_108342905.1">
    <property type="nucleotide sequence ID" value="NZ_PYXZ01000001.1"/>
</dbReference>
<evidence type="ECO:0000256" key="1">
    <source>
        <dbReference type="SAM" id="Phobius"/>
    </source>
</evidence>
<keyword evidence="1" id="KW-0812">Transmembrane</keyword>
<keyword evidence="3" id="KW-1185">Reference proteome</keyword>
<evidence type="ECO:0000313" key="2">
    <source>
        <dbReference type="EMBL" id="PUA82720.1"/>
    </source>
</evidence>
<protein>
    <submittedName>
        <fullName evidence="2">Uncharacterized protein</fullName>
    </submittedName>
</protein>
<evidence type="ECO:0000313" key="3">
    <source>
        <dbReference type="Proteomes" id="UP000244867"/>
    </source>
</evidence>
<dbReference type="EMBL" id="PYXZ01000001">
    <property type="protein sequence ID" value="PUA82720.1"/>
    <property type="molecule type" value="Genomic_DNA"/>
</dbReference>
<accession>A0A2R7Z285</accession>
<feature type="transmembrane region" description="Helical" evidence="1">
    <location>
        <begin position="39"/>
        <end position="61"/>
    </location>
</feature>